<dbReference type="AlphaFoldDB" id="A0A4U5MF75"/>
<organism evidence="1 2">
    <name type="scientific">Steinernema carpocapsae</name>
    <name type="common">Entomopathogenic nematode</name>
    <dbReference type="NCBI Taxonomy" id="34508"/>
    <lineage>
        <taxon>Eukaryota</taxon>
        <taxon>Metazoa</taxon>
        <taxon>Ecdysozoa</taxon>
        <taxon>Nematoda</taxon>
        <taxon>Chromadorea</taxon>
        <taxon>Rhabditida</taxon>
        <taxon>Tylenchina</taxon>
        <taxon>Panagrolaimomorpha</taxon>
        <taxon>Strongyloidoidea</taxon>
        <taxon>Steinernematidae</taxon>
        <taxon>Steinernema</taxon>
    </lineage>
</organism>
<reference evidence="1 2" key="2">
    <citation type="journal article" date="2019" name="G3 (Bethesda)">
        <title>Hybrid Assembly of the Genome of the Entomopathogenic Nematode Steinernema carpocapsae Identifies the X-Chromosome.</title>
        <authorList>
            <person name="Serra L."/>
            <person name="Macchietto M."/>
            <person name="Macias-Munoz A."/>
            <person name="McGill C.J."/>
            <person name="Rodriguez I.M."/>
            <person name="Rodriguez B."/>
            <person name="Murad R."/>
            <person name="Mortazavi A."/>
        </authorList>
    </citation>
    <scope>NUCLEOTIDE SEQUENCE [LARGE SCALE GENOMIC DNA]</scope>
    <source>
        <strain evidence="1 2">ALL</strain>
    </source>
</reference>
<gene>
    <name evidence="1" type="ORF">L596_023943</name>
</gene>
<proteinExistence type="predicted"/>
<evidence type="ECO:0000313" key="2">
    <source>
        <dbReference type="Proteomes" id="UP000298663"/>
    </source>
</evidence>
<comment type="caution">
    <text evidence="1">The sequence shown here is derived from an EMBL/GenBank/DDBJ whole genome shotgun (WGS) entry which is preliminary data.</text>
</comment>
<reference evidence="1 2" key="1">
    <citation type="journal article" date="2015" name="Genome Biol.">
        <title>Comparative genomics of Steinernema reveals deeply conserved gene regulatory networks.</title>
        <authorList>
            <person name="Dillman A.R."/>
            <person name="Macchietto M."/>
            <person name="Porter C.F."/>
            <person name="Rogers A."/>
            <person name="Williams B."/>
            <person name="Antoshechkin I."/>
            <person name="Lee M.M."/>
            <person name="Goodwin Z."/>
            <person name="Lu X."/>
            <person name="Lewis E.E."/>
            <person name="Goodrich-Blair H."/>
            <person name="Stock S.P."/>
            <person name="Adams B.J."/>
            <person name="Sternberg P.W."/>
            <person name="Mortazavi A."/>
        </authorList>
    </citation>
    <scope>NUCLEOTIDE SEQUENCE [LARGE SCALE GENOMIC DNA]</scope>
    <source>
        <strain evidence="1 2">ALL</strain>
    </source>
</reference>
<dbReference type="Proteomes" id="UP000298663">
    <property type="component" value="Unassembled WGS sequence"/>
</dbReference>
<sequence>MLSLPATPFLFYFVARHHVTSACGLLGSTRGIHTNRRNFPLLKNSSLAINAPFSTIISFLFDPAYYYCRPTPWTPRTHAVLGSFARISKRFLWEWWSHDFCSFRCFFVFAMQDFSHLWKLFQNGFREF</sequence>
<accession>A0A4U5MF75</accession>
<evidence type="ECO:0000313" key="1">
    <source>
        <dbReference type="EMBL" id="TKR67859.1"/>
    </source>
</evidence>
<protein>
    <submittedName>
        <fullName evidence="1">Uncharacterized protein</fullName>
    </submittedName>
</protein>
<keyword evidence="2" id="KW-1185">Reference proteome</keyword>
<name>A0A4U5MF75_STECR</name>
<dbReference type="EMBL" id="AZBU02000008">
    <property type="protein sequence ID" value="TKR67859.1"/>
    <property type="molecule type" value="Genomic_DNA"/>
</dbReference>